<proteinExistence type="predicted"/>
<evidence type="ECO:0000313" key="3">
    <source>
        <dbReference type="Proteomes" id="UP001172217"/>
    </source>
</evidence>
<gene>
    <name evidence="2" type="ORF">QZM70_29890</name>
</gene>
<dbReference type="Proteomes" id="UP001172217">
    <property type="component" value="Unassembled WGS sequence"/>
</dbReference>
<protein>
    <submittedName>
        <fullName evidence="2">Uncharacterized protein</fullName>
    </submittedName>
</protein>
<evidence type="ECO:0000313" key="2">
    <source>
        <dbReference type="EMBL" id="MDN7527162.1"/>
    </source>
</evidence>
<accession>A0ABT8NZZ1</accession>
<evidence type="ECO:0000256" key="1">
    <source>
        <dbReference type="SAM" id="Phobius"/>
    </source>
</evidence>
<sequence length="111" mass="12013">MKRPERVRKLLIWKTAGFAALVGLLIPISSASMIQTTSASPIVPGLATLAAKIPTAQFWDAVLPTGNLGTMPTRMVVTFAIAVVVAGMLSVSQKHSRMLRKEDEARELRDI</sequence>
<keyword evidence="3" id="KW-1185">Reference proteome</keyword>
<dbReference type="EMBL" id="JAUJQL010000019">
    <property type="protein sequence ID" value="MDN7527162.1"/>
    <property type="molecule type" value="Genomic_DNA"/>
</dbReference>
<name>A0ABT8NZZ1_9BURK</name>
<reference evidence="2" key="1">
    <citation type="submission" date="2023-07" db="EMBL/GenBank/DDBJ databases">
        <title>A collection of bacterial strains from the Burkholderia cepacia Research Laboratory and Repository.</title>
        <authorList>
            <person name="Lipuma J."/>
            <person name="Spilker T."/>
            <person name="Caverly L."/>
        </authorList>
    </citation>
    <scope>NUCLEOTIDE SEQUENCE</scope>
    <source>
        <strain evidence="2">AU45194</strain>
    </source>
</reference>
<keyword evidence="1" id="KW-0472">Membrane</keyword>
<organism evidence="2 3">
    <name type="scientific">Burkholderia orbicola</name>
    <dbReference type="NCBI Taxonomy" id="2978683"/>
    <lineage>
        <taxon>Bacteria</taxon>
        <taxon>Pseudomonadati</taxon>
        <taxon>Pseudomonadota</taxon>
        <taxon>Betaproteobacteria</taxon>
        <taxon>Burkholderiales</taxon>
        <taxon>Burkholderiaceae</taxon>
        <taxon>Burkholderia</taxon>
        <taxon>Burkholderia cepacia complex</taxon>
    </lineage>
</organism>
<keyword evidence="1" id="KW-0812">Transmembrane</keyword>
<keyword evidence="1" id="KW-1133">Transmembrane helix</keyword>
<comment type="caution">
    <text evidence="2">The sequence shown here is derived from an EMBL/GenBank/DDBJ whole genome shotgun (WGS) entry which is preliminary data.</text>
</comment>
<feature type="transmembrane region" description="Helical" evidence="1">
    <location>
        <begin position="73"/>
        <end position="91"/>
    </location>
</feature>
<dbReference type="RefSeq" id="WP_124624086.1">
    <property type="nucleotide sequence ID" value="NZ_JAUJQL010000019.1"/>
</dbReference>